<accession>A0ABV7R6N2</accession>
<dbReference type="EMBL" id="JBHRXJ010000007">
    <property type="protein sequence ID" value="MFC3528812.1"/>
    <property type="molecule type" value="Genomic_DNA"/>
</dbReference>
<gene>
    <name evidence="2" type="ORF">ACFOMH_11540</name>
</gene>
<keyword evidence="2" id="KW-0808">Transferase</keyword>
<feature type="domain" description="Methyltransferase type 12" evidence="1">
    <location>
        <begin position="65"/>
        <end position="158"/>
    </location>
</feature>
<evidence type="ECO:0000313" key="3">
    <source>
        <dbReference type="Proteomes" id="UP001595721"/>
    </source>
</evidence>
<name>A0ABV7R6N2_9RHOB</name>
<comment type="caution">
    <text evidence="2">The sequence shown here is derived from an EMBL/GenBank/DDBJ whole genome shotgun (WGS) entry which is preliminary data.</text>
</comment>
<dbReference type="GO" id="GO:0008168">
    <property type="term" value="F:methyltransferase activity"/>
    <property type="evidence" value="ECO:0007669"/>
    <property type="project" value="UniProtKB-KW"/>
</dbReference>
<keyword evidence="3" id="KW-1185">Reference proteome</keyword>
<dbReference type="SUPFAM" id="SSF53335">
    <property type="entry name" value="S-adenosyl-L-methionine-dependent methyltransferases"/>
    <property type="match status" value="1"/>
</dbReference>
<dbReference type="PANTHER" id="PTHR43861">
    <property type="entry name" value="TRANS-ACONITATE 2-METHYLTRANSFERASE-RELATED"/>
    <property type="match status" value="1"/>
</dbReference>
<dbReference type="Pfam" id="PF08242">
    <property type="entry name" value="Methyltransf_12"/>
    <property type="match status" value="1"/>
</dbReference>
<dbReference type="CDD" id="cd02440">
    <property type="entry name" value="AdoMet_MTases"/>
    <property type="match status" value="1"/>
</dbReference>
<dbReference type="InterPro" id="IPR013217">
    <property type="entry name" value="Methyltransf_12"/>
</dbReference>
<dbReference type="Proteomes" id="UP001595721">
    <property type="component" value="Unassembled WGS sequence"/>
</dbReference>
<sequence length="252" mass="28539">MRFDKISAAWANYRNGMVATDIHSDDHMFNNHARLDDYEIVGESGLQTVLSALAISRKQTVYRIMDFGCGHGRVARYLRAAFPGAEMWCADIDPDAVAFCARTFDAHGVQSTSDFNDLDLPAGLDVIWVGSVFTHLDMARMEVLFDRLFGALGRGGLLIATFHGQYFYETTKKDPKKSVTYADLLRGYESEGYAYMPYPHKTAQIGMDDWGVSATRYDQIFKLGQRHENSQMTLFSEQGWSNFHDVAAWIKR</sequence>
<evidence type="ECO:0000313" key="2">
    <source>
        <dbReference type="EMBL" id="MFC3528812.1"/>
    </source>
</evidence>
<evidence type="ECO:0000259" key="1">
    <source>
        <dbReference type="Pfam" id="PF08242"/>
    </source>
</evidence>
<organism evidence="2 3">
    <name type="scientific">Paracoccus mangrovi</name>
    <dbReference type="NCBI Taxonomy" id="1715645"/>
    <lineage>
        <taxon>Bacteria</taxon>
        <taxon>Pseudomonadati</taxon>
        <taxon>Pseudomonadota</taxon>
        <taxon>Alphaproteobacteria</taxon>
        <taxon>Rhodobacterales</taxon>
        <taxon>Paracoccaceae</taxon>
        <taxon>Paracoccus</taxon>
    </lineage>
</organism>
<dbReference type="InterPro" id="IPR029063">
    <property type="entry name" value="SAM-dependent_MTases_sf"/>
</dbReference>
<dbReference type="GO" id="GO:0032259">
    <property type="term" value="P:methylation"/>
    <property type="evidence" value="ECO:0007669"/>
    <property type="project" value="UniProtKB-KW"/>
</dbReference>
<protein>
    <submittedName>
        <fullName evidence="2">Class I SAM-dependent methyltransferase</fullName>
    </submittedName>
</protein>
<dbReference type="Gene3D" id="3.40.50.150">
    <property type="entry name" value="Vaccinia Virus protein VP39"/>
    <property type="match status" value="1"/>
</dbReference>
<keyword evidence="2" id="KW-0489">Methyltransferase</keyword>
<proteinExistence type="predicted"/>
<reference evidence="3" key="1">
    <citation type="journal article" date="2019" name="Int. J. Syst. Evol. Microbiol.">
        <title>The Global Catalogue of Microorganisms (GCM) 10K type strain sequencing project: providing services to taxonomists for standard genome sequencing and annotation.</title>
        <authorList>
            <consortium name="The Broad Institute Genomics Platform"/>
            <consortium name="The Broad Institute Genome Sequencing Center for Infectious Disease"/>
            <person name="Wu L."/>
            <person name="Ma J."/>
        </authorList>
    </citation>
    <scope>NUCLEOTIDE SEQUENCE [LARGE SCALE GENOMIC DNA]</scope>
    <source>
        <strain evidence="3">KCTC 42899</strain>
    </source>
</reference>
<dbReference type="RefSeq" id="WP_377744622.1">
    <property type="nucleotide sequence ID" value="NZ_JBHRXJ010000007.1"/>
</dbReference>